<keyword evidence="2" id="KW-1185">Reference proteome</keyword>
<reference evidence="1 2" key="1">
    <citation type="submission" date="2016-10" db="EMBL/GenBank/DDBJ databases">
        <authorList>
            <person name="de Groot N.N."/>
        </authorList>
    </citation>
    <scope>NUCLEOTIDE SEQUENCE [LARGE SCALE GENOMIC DNA]</scope>
    <source>
        <strain evidence="1 2">DSM 43357</strain>
    </source>
</reference>
<dbReference type="EMBL" id="FOBF01000022">
    <property type="protein sequence ID" value="SEN13075.1"/>
    <property type="molecule type" value="Genomic_DNA"/>
</dbReference>
<sequence length="199" mass="21123">MAAHRGVGQRLLDGRQLTIMSLMEQDLPRQAAGMIDSSVFAEPWEHAVAAILRVYCRSTISTPSQKELDHVVRDVLALIADPEPTTAAFRVRLGLAALDLTADRPTTHDSDLRASVLAVACSDACAARDVLSHQGMRSRMTLQQGQELAGVLAASGFGAGGLPAAQSEALNAAVSQGERSLHALLGATEHDEHPNDKSR</sequence>
<dbReference type="RefSeq" id="WP_091104679.1">
    <property type="nucleotide sequence ID" value="NZ_FOBF01000022.1"/>
</dbReference>
<gene>
    <name evidence="1" type="ORF">SAMN05660976_06873</name>
</gene>
<dbReference type="AlphaFoldDB" id="A0A1H8E0W8"/>
<evidence type="ECO:0000313" key="1">
    <source>
        <dbReference type="EMBL" id="SEN13075.1"/>
    </source>
</evidence>
<dbReference type="STRING" id="46177.SAMN05660976_06873"/>
<dbReference type="OrthoDB" id="3504852at2"/>
<protein>
    <submittedName>
        <fullName evidence="1">Uncharacterized protein</fullName>
    </submittedName>
</protein>
<organism evidence="1 2">
    <name type="scientific">Nonomuraea pusilla</name>
    <dbReference type="NCBI Taxonomy" id="46177"/>
    <lineage>
        <taxon>Bacteria</taxon>
        <taxon>Bacillati</taxon>
        <taxon>Actinomycetota</taxon>
        <taxon>Actinomycetes</taxon>
        <taxon>Streptosporangiales</taxon>
        <taxon>Streptosporangiaceae</taxon>
        <taxon>Nonomuraea</taxon>
    </lineage>
</organism>
<evidence type="ECO:0000313" key="2">
    <source>
        <dbReference type="Proteomes" id="UP000198953"/>
    </source>
</evidence>
<dbReference type="Proteomes" id="UP000198953">
    <property type="component" value="Unassembled WGS sequence"/>
</dbReference>
<name>A0A1H8E0W8_9ACTN</name>
<accession>A0A1H8E0W8</accession>
<proteinExistence type="predicted"/>